<keyword evidence="1" id="KW-0677">Repeat</keyword>
<dbReference type="PANTHER" id="PTHR10648">
    <property type="entry name" value="SERINE/THREONINE-PROTEIN PHOSPHATASE PP2A 65 KDA REGULATORY SUBUNIT"/>
    <property type="match status" value="1"/>
</dbReference>
<dbReference type="Gene3D" id="1.25.10.10">
    <property type="entry name" value="Leucine-rich Repeat Variant"/>
    <property type="match status" value="1"/>
</dbReference>
<comment type="similarity">
    <text evidence="2">Belongs to the phosphatase 2A regulatory subunit A family.</text>
</comment>
<proteinExistence type="inferred from homology"/>
<name>A0ABR4N9H9_9FUNG</name>
<dbReference type="InterPro" id="IPR011989">
    <property type="entry name" value="ARM-like"/>
</dbReference>
<evidence type="ECO:0000259" key="4">
    <source>
        <dbReference type="Pfam" id="PF22646"/>
    </source>
</evidence>
<dbReference type="InterPro" id="IPR016024">
    <property type="entry name" value="ARM-type_fold"/>
</dbReference>
<dbReference type="InterPro" id="IPR055231">
    <property type="entry name" value="2AA_helical"/>
</dbReference>
<dbReference type="SUPFAM" id="SSF48371">
    <property type="entry name" value="ARM repeat"/>
    <property type="match status" value="1"/>
</dbReference>
<feature type="repeat" description="HEAT" evidence="3">
    <location>
        <begin position="231"/>
        <end position="269"/>
    </location>
</feature>
<feature type="repeat" description="HEAT" evidence="3">
    <location>
        <begin position="10"/>
        <end position="48"/>
    </location>
</feature>
<dbReference type="EMBL" id="JADGIZ020000018">
    <property type="protein sequence ID" value="KAL2916179.1"/>
    <property type="molecule type" value="Genomic_DNA"/>
</dbReference>
<dbReference type="Pfam" id="PF22646">
    <property type="entry name" value="PPP2R1A-like_HEAT"/>
    <property type="match status" value="1"/>
</dbReference>
<dbReference type="Pfam" id="PF22956">
    <property type="entry name" value="VPS15-like_hel"/>
    <property type="match status" value="1"/>
</dbReference>
<feature type="repeat" description="HEAT" evidence="3">
    <location>
        <begin position="504"/>
        <end position="542"/>
    </location>
</feature>
<organism evidence="6 7">
    <name type="scientific">Polyrhizophydium stewartii</name>
    <dbReference type="NCBI Taxonomy" id="2732419"/>
    <lineage>
        <taxon>Eukaryota</taxon>
        <taxon>Fungi</taxon>
        <taxon>Fungi incertae sedis</taxon>
        <taxon>Chytridiomycota</taxon>
        <taxon>Chytridiomycota incertae sedis</taxon>
        <taxon>Chytridiomycetes</taxon>
        <taxon>Rhizophydiales</taxon>
        <taxon>Rhizophydiales incertae sedis</taxon>
        <taxon>Polyrhizophydium</taxon>
    </lineage>
</organism>
<dbReference type="InterPro" id="IPR021133">
    <property type="entry name" value="HEAT_type_2"/>
</dbReference>
<dbReference type="PANTHER" id="PTHR10648:SF4">
    <property type="entry name" value="PROTEIN PHOSPHATASE 2 (FORMERLY 2A), REGULATORY SUBUNIT A, BETA ISOFORM-RELATED"/>
    <property type="match status" value="1"/>
</dbReference>
<feature type="repeat" description="HEAT" evidence="3">
    <location>
        <begin position="387"/>
        <end position="425"/>
    </location>
</feature>
<evidence type="ECO:0000313" key="7">
    <source>
        <dbReference type="Proteomes" id="UP001527925"/>
    </source>
</evidence>
<evidence type="ECO:0000256" key="3">
    <source>
        <dbReference type="PROSITE-ProRule" id="PRU00103"/>
    </source>
</evidence>
<dbReference type="InterPro" id="IPR051023">
    <property type="entry name" value="PP2A_Regulatory_Subunit_A"/>
</dbReference>
<dbReference type="PROSITE" id="PS50077">
    <property type="entry name" value="HEAT_REPEAT"/>
    <property type="match status" value="10"/>
</dbReference>
<dbReference type="InterPro" id="IPR054573">
    <property type="entry name" value="PP2A/SF3B1-like_HEAT"/>
</dbReference>
<dbReference type="Proteomes" id="UP001527925">
    <property type="component" value="Unassembled WGS sequence"/>
</dbReference>
<feature type="repeat" description="HEAT" evidence="3">
    <location>
        <begin position="270"/>
        <end position="308"/>
    </location>
</feature>
<dbReference type="Pfam" id="PF02985">
    <property type="entry name" value="HEAT"/>
    <property type="match status" value="1"/>
</dbReference>
<feature type="repeat" description="HEAT" evidence="3">
    <location>
        <begin position="586"/>
        <end position="612"/>
    </location>
</feature>
<evidence type="ECO:0000259" key="5">
    <source>
        <dbReference type="Pfam" id="PF22956"/>
    </source>
</evidence>
<keyword evidence="7" id="KW-1185">Reference proteome</keyword>
<feature type="repeat" description="HEAT" evidence="3">
    <location>
        <begin position="348"/>
        <end position="386"/>
    </location>
</feature>
<accession>A0ABR4N9H9</accession>
<evidence type="ECO:0000256" key="2">
    <source>
        <dbReference type="ARBA" id="ARBA00038332"/>
    </source>
</evidence>
<feature type="domain" description="Phosphatase PP2A regulatory subunit A/Splicing factor 3B subunit 1-like HEAT repeat" evidence="4">
    <location>
        <begin position="303"/>
        <end position="379"/>
    </location>
</feature>
<sequence length="612" mass="68308">MEDTDEALYPIAVLIDELKHDDVVLRLNAIRRLSTIALALGPERTRDELIPFLDESVDDEDEILLALAEELGNFIDYVGGPPYGHILFTPLENLAAVEETVVREKAVESASKIVAVLSQQQVEEFYMPMLKRLSVGDWFTSRTSACGLYAAAYPHVSPAHQDELRHLYAQLCNDDTPMVRRAAATHLAVSQRHESRLSPRRELMRTRCNRVDIASQKFTRTLTKAHIISDILPVFNSLAQDEQDSVRLLTVECLISIAEALKPDECKTHILSVLRSLCSDKSWRVRYMIADKFVQLSKTVGADIIKEDLMSAFVHILKDSEAEVRTAASTQVPGFCALIGQDVILSEVLPCVKDLVTDPSQHVRAALATQISGLAPLLGKEHTIEHLLPLFLQLLKDEASEVRLNIISKLDRVNEVIGIELLSQSLLPAIVELAEDKQWRVRLAIIENIPLLASQLGVAFFDEKLSNLCMSWLGDCVFSIREAATNNLRKLIEVFGVDWAKQTILPKILAMAQHSNYLYRMTTVFAITTIAQAANPEVIRDYIVPTATTLSADPIPNIRFNVAKAFGVLVPILKKAENMTMLNDQIKPTLTKLSEDADMDVRYFAQKALLTA</sequence>
<feature type="repeat" description="HEAT" evidence="3">
    <location>
        <begin position="426"/>
        <end position="464"/>
    </location>
</feature>
<feature type="domain" description="Phosphatase 2A Regulatory Subunit A helical" evidence="5">
    <location>
        <begin position="390"/>
        <end position="534"/>
    </location>
</feature>
<feature type="repeat" description="HEAT" evidence="3">
    <location>
        <begin position="309"/>
        <end position="347"/>
    </location>
</feature>
<evidence type="ECO:0000313" key="6">
    <source>
        <dbReference type="EMBL" id="KAL2916179.1"/>
    </source>
</evidence>
<comment type="caution">
    <text evidence="6">The sequence shown here is derived from an EMBL/GenBank/DDBJ whole genome shotgun (WGS) entry which is preliminary data.</text>
</comment>
<reference evidence="6 7" key="1">
    <citation type="submission" date="2023-09" db="EMBL/GenBank/DDBJ databases">
        <title>Pangenome analysis of Batrachochytrium dendrobatidis and related Chytrids.</title>
        <authorList>
            <person name="Yacoub M.N."/>
            <person name="Stajich J.E."/>
            <person name="James T.Y."/>
        </authorList>
    </citation>
    <scope>NUCLEOTIDE SEQUENCE [LARGE SCALE GENOMIC DNA]</scope>
    <source>
        <strain evidence="6 7">JEL0888</strain>
    </source>
</reference>
<protein>
    <submittedName>
        <fullName evidence="6">Protein phosphatase 2A structural subunit</fullName>
    </submittedName>
</protein>
<evidence type="ECO:0000256" key="1">
    <source>
        <dbReference type="ARBA" id="ARBA00022737"/>
    </source>
</evidence>
<feature type="repeat" description="HEAT" evidence="3">
    <location>
        <begin position="543"/>
        <end position="581"/>
    </location>
</feature>
<gene>
    <name evidence="6" type="primary">TPD3</name>
    <name evidence="6" type="ORF">HK105_204270</name>
</gene>
<dbReference type="InterPro" id="IPR000357">
    <property type="entry name" value="HEAT"/>
</dbReference>